<evidence type="ECO:0000256" key="2">
    <source>
        <dbReference type="PIRSR" id="PIRSR601461-1"/>
    </source>
</evidence>
<dbReference type="EMBL" id="CAJFCW020000001">
    <property type="protein sequence ID" value="CAG9084863.1"/>
    <property type="molecule type" value="Genomic_DNA"/>
</dbReference>
<dbReference type="Gene3D" id="2.40.70.10">
    <property type="entry name" value="Acid Proteases"/>
    <property type="match status" value="2"/>
</dbReference>
<dbReference type="InterPro" id="IPR033121">
    <property type="entry name" value="PEPTIDASE_A1"/>
</dbReference>
<sequence length="371" mass="41872">MNACGRVVRAQSDTKEAGFLVQNQNLDFKNEPYFISTDNYLLATINIGTPAQDFQLKIDINSNEFWVVNTECKSLQCNGLKGYMYPYREKVHYNQSDSSTAEAKNEKFGLGFGQGFVKGEQLTDTVKIGEWTVTEKLNFISTSEIQLFFGYQPADGILGLGFEKQSLSEYKTWRNPIDDILLSHGLEYYSLQLNQTDEKEIQGELQFGSRDHDICEHTEQYAPSIDANSWRLALNRVEIGDILVEYNGKIALDPSSVWIQAPSKIVNAVYNVIKPIHMSYYGYVVMCNDIKNKPSIHIKGSVDLEISSHNYILDLGYGGGYCAVTLIANDDGGFGGADMIIGEPLLRQYCQSFHVFEKKIGFSKNWKLNQN</sequence>
<evidence type="ECO:0000259" key="4">
    <source>
        <dbReference type="PROSITE" id="PS51767"/>
    </source>
</evidence>
<dbReference type="Proteomes" id="UP000783686">
    <property type="component" value="Unassembled WGS sequence"/>
</dbReference>
<dbReference type="InterPro" id="IPR021109">
    <property type="entry name" value="Peptidase_aspartic_dom_sf"/>
</dbReference>
<dbReference type="InterPro" id="IPR001461">
    <property type="entry name" value="Aspartic_peptidase_A1"/>
</dbReference>
<evidence type="ECO:0000256" key="1">
    <source>
        <dbReference type="ARBA" id="ARBA00007447"/>
    </source>
</evidence>
<feature type="disulfide bond" evidence="3">
    <location>
        <begin position="72"/>
        <end position="77"/>
    </location>
</feature>
<dbReference type="InterPro" id="IPR034164">
    <property type="entry name" value="Pepsin-like_dom"/>
</dbReference>
<dbReference type="Proteomes" id="UP000614601">
    <property type="component" value="Unassembled WGS sequence"/>
</dbReference>
<feature type="domain" description="Peptidase A1" evidence="4">
    <location>
        <begin position="41"/>
        <end position="363"/>
    </location>
</feature>
<dbReference type="GO" id="GO:0004190">
    <property type="term" value="F:aspartic-type endopeptidase activity"/>
    <property type="evidence" value="ECO:0007669"/>
    <property type="project" value="InterPro"/>
</dbReference>
<name>A0A811JVX6_9BILA</name>
<dbReference type="EMBL" id="CAJFDH010000001">
    <property type="protein sequence ID" value="CAD5207231.1"/>
    <property type="molecule type" value="Genomic_DNA"/>
</dbReference>
<proteinExistence type="inferred from homology"/>
<dbReference type="GO" id="GO:0006508">
    <property type="term" value="P:proteolysis"/>
    <property type="evidence" value="ECO:0007669"/>
    <property type="project" value="InterPro"/>
</dbReference>
<accession>A0A811JVX6</accession>
<dbReference type="OrthoDB" id="5853681at2759"/>
<dbReference type="SUPFAM" id="SSF50630">
    <property type="entry name" value="Acid proteases"/>
    <property type="match status" value="1"/>
</dbReference>
<dbReference type="CDD" id="cd05471">
    <property type="entry name" value="pepsin_like"/>
    <property type="match status" value="1"/>
</dbReference>
<comment type="caution">
    <text evidence="5">The sequence shown here is derived from an EMBL/GenBank/DDBJ whole genome shotgun (WGS) entry which is preliminary data.</text>
</comment>
<dbReference type="AlphaFoldDB" id="A0A811JVX6"/>
<organism evidence="5 6">
    <name type="scientific">Bursaphelenchus okinawaensis</name>
    <dbReference type="NCBI Taxonomy" id="465554"/>
    <lineage>
        <taxon>Eukaryota</taxon>
        <taxon>Metazoa</taxon>
        <taxon>Ecdysozoa</taxon>
        <taxon>Nematoda</taxon>
        <taxon>Chromadorea</taxon>
        <taxon>Rhabditida</taxon>
        <taxon>Tylenchina</taxon>
        <taxon>Tylenchomorpha</taxon>
        <taxon>Aphelenchoidea</taxon>
        <taxon>Aphelenchoididae</taxon>
        <taxon>Bursaphelenchus</taxon>
    </lineage>
</organism>
<gene>
    <name evidence="5" type="ORF">BOKJ2_LOCUS1915</name>
</gene>
<comment type="similarity">
    <text evidence="1">Belongs to the peptidase A1 family.</text>
</comment>
<feature type="active site" evidence="2">
    <location>
        <position position="59"/>
    </location>
</feature>
<dbReference type="Pfam" id="PF00026">
    <property type="entry name" value="Asp"/>
    <property type="match status" value="1"/>
</dbReference>
<evidence type="ECO:0000313" key="5">
    <source>
        <dbReference type="EMBL" id="CAD5207231.1"/>
    </source>
</evidence>
<keyword evidence="3" id="KW-1015">Disulfide bond</keyword>
<evidence type="ECO:0000313" key="6">
    <source>
        <dbReference type="Proteomes" id="UP000614601"/>
    </source>
</evidence>
<reference evidence="5" key="1">
    <citation type="submission" date="2020-09" db="EMBL/GenBank/DDBJ databases">
        <authorList>
            <person name="Kikuchi T."/>
        </authorList>
    </citation>
    <scope>NUCLEOTIDE SEQUENCE</scope>
    <source>
        <strain evidence="5">SH1</strain>
    </source>
</reference>
<dbReference type="PANTHER" id="PTHR47966:SF8">
    <property type="entry name" value="ASPARTIC PROTEASE 1-RELATED"/>
    <property type="match status" value="1"/>
</dbReference>
<dbReference type="PROSITE" id="PS51767">
    <property type="entry name" value="PEPTIDASE_A1"/>
    <property type="match status" value="1"/>
</dbReference>
<dbReference type="GO" id="GO:0005764">
    <property type="term" value="C:lysosome"/>
    <property type="evidence" value="ECO:0007669"/>
    <property type="project" value="TreeGrafter"/>
</dbReference>
<protein>
    <recommendedName>
        <fullName evidence="4">Peptidase A1 domain-containing protein</fullName>
    </recommendedName>
</protein>
<dbReference type="PANTHER" id="PTHR47966">
    <property type="entry name" value="BETA-SITE APP-CLEAVING ENZYME, ISOFORM A-RELATED"/>
    <property type="match status" value="1"/>
</dbReference>
<evidence type="ECO:0000256" key="3">
    <source>
        <dbReference type="PIRSR" id="PIRSR601461-2"/>
    </source>
</evidence>
<keyword evidence="6" id="KW-1185">Reference proteome</keyword>
<feature type="active site" evidence="2">
    <location>
        <position position="253"/>
    </location>
</feature>
<dbReference type="PRINTS" id="PR00792">
    <property type="entry name" value="PEPSIN"/>
</dbReference>